<keyword evidence="3" id="KW-1185">Reference proteome</keyword>
<dbReference type="UniPathway" id="UPA00115">
    <property type="reaction ID" value="UER00414"/>
</dbReference>
<dbReference type="InterPro" id="IPR001585">
    <property type="entry name" value="TAL/FSA"/>
</dbReference>
<dbReference type="PROSITE" id="PS01054">
    <property type="entry name" value="TRANSALDOLASE_1"/>
    <property type="match status" value="1"/>
</dbReference>
<dbReference type="GO" id="GO:0005975">
    <property type="term" value="P:carbohydrate metabolic process"/>
    <property type="evidence" value="ECO:0007669"/>
    <property type="project" value="InterPro"/>
</dbReference>
<dbReference type="PANTHER" id="PTHR10683:SF18">
    <property type="entry name" value="TRANSALDOLASE"/>
    <property type="match status" value="1"/>
</dbReference>
<feature type="transmembrane region" description="Helical" evidence="2">
    <location>
        <begin position="85"/>
        <end position="108"/>
    </location>
</feature>
<protein>
    <submittedName>
        <fullName evidence="4">Transaldolase</fullName>
    </submittedName>
</protein>
<evidence type="ECO:0000256" key="1">
    <source>
        <dbReference type="ARBA" id="ARBA00023270"/>
    </source>
</evidence>
<dbReference type="PANTHER" id="PTHR10683">
    <property type="entry name" value="TRANSALDOLASE"/>
    <property type="match status" value="1"/>
</dbReference>
<keyword evidence="2" id="KW-1133">Transmembrane helix</keyword>
<keyword evidence="2" id="KW-0812">Transmembrane</keyword>
<organism evidence="3 4">
    <name type="scientific">Heterorhabditis bacteriophora</name>
    <name type="common">Entomopathogenic nematode worm</name>
    <dbReference type="NCBI Taxonomy" id="37862"/>
    <lineage>
        <taxon>Eukaryota</taxon>
        <taxon>Metazoa</taxon>
        <taxon>Ecdysozoa</taxon>
        <taxon>Nematoda</taxon>
        <taxon>Chromadorea</taxon>
        <taxon>Rhabditida</taxon>
        <taxon>Rhabditina</taxon>
        <taxon>Rhabditomorpha</taxon>
        <taxon>Strongyloidea</taxon>
        <taxon>Heterorhabditidae</taxon>
        <taxon>Heterorhabditis</taxon>
    </lineage>
</organism>
<dbReference type="GO" id="GO:0004801">
    <property type="term" value="F:transaldolase activity"/>
    <property type="evidence" value="ECO:0007669"/>
    <property type="project" value="TreeGrafter"/>
</dbReference>
<name>A0A1I7WY96_HETBA</name>
<dbReference type="SUPFAM" id="SSF51569">
    <property type="entry name" value="Aldolase"/>
    <property type="match status" value="1"/>
</dbReference>
<dbReference type="GO" id="GO:0009052">
    <property type="term" value="P:pentose-phosphate shunt, non-oxidative branch"/>
    <property type="evidence" value="ECO:0007669"/>
    <property type="project" value="TreeGrafter"/>
</dbReference>
<dbReference type="WBParaSite" id="Hba_10173">
    <property type="protein sequence ID" value="Hba_10173"/>
    <property type="gene ID" value="Hba_10173"/>
</dbReference>
<accession>A0A1I7WY96</accession>
<sequence length="134" mass="15464">MSVLDQIRKFTTVVADTGDFNGYFIFTSLWLVKEIVYFTIKEFQPTDATTNPSLILAASRMKDYDSLITQAITYAKEMAKGKSSLFLCVCYVLWLFSSNVFTVKFIVIFRTHRFATFVYSECLLSIIKIKVYIL</sequence>
<dbReference type="Gene3D" id="3.20.20.70">
    <property type="entry name" value="Aldolase class I"/>
    <property type="match status" value="1"/>
</dbReference>
<evidence type="ECO:0000313" key="4">
    <source>
        <dbReference type="WBParaSite" id="Hba_10173"/>
    </source>
</evidence>
<evidence type="ECO:0000256" key="2">
    <source>
        <dbReference type="SAM" id="Phobius"/>
    </source>
</evidence>
<dbReference type="AlphaFoldDB" id="A0A1I7WY96"/>
<proteinExistence type="predicted"/>
<keyword evidence="1" id="KW-0704">Schiff base</keyword>
<keyword evidence="2" id="KW-0472">Membrane</keyword>
<reference evidence="4" key="1">
    <citation type="submission" date="2016-11" db="UniProtKB">
        <authorList>
            <consortium name="WormBaseParasite"/>
        </authorList>
    </citation>
    <scope>IDENTIFICATION</scope>
</reference>
<dbReference type="InterPro" id="IPR013785">
    <property type="entry name" value="Aldolase_TIM"/>
</dbReference>
<dbReference type="Proteomes" id="UP000095283">
    <property type="component" value="Unplaced"/>
</dbReference>
<evidence type="ECO:0000313" key="3">
    <source>
        <dbReference type="Proteomes" id="UP000095283"/>
    </source>
</evidence>
<dbReference type="InterPro" id="IPR018225">
    <property type="entry name" value="Transaldolase_AS"/>
</dbReference>